<evidence type="ECO:0000259" key="7">
    <source>
        <dbReference type="PROSITE" id="PS50048"/>
    </source>
</evidence>
<evidence type="ECO:0000256" key="1">
    <source>
        <dbReference type="ARBA" id="ARBA00022723"/>
    </source>
</evidence>
<dbReference type="PANTHER" id="PTHR47424">
    <property type="entry name" value="REGULATORY PROTEIN GAL4"/>
    <property type="match status" value="1"/>
</dbReference>
<accession>A0A0U5C820</accession>
<sequence length="780" mass="86185">METPPPTQSAFQPDSTTRRPKRRKIAVACDECRARKVRCDGIQPVCGPCAKREEYGVRCKYTGEPEKKRAVKNYITTLENRIKHLESPSEVSSLENRIKHLESPSEISSLSTPSTRVSGHPSASISPYGPSSFTNIPRTIPFAQRPTPHRASISSHNATIHSPLIAAQITPRSNSGSTPETTRAMLSQETSRQEDRTLGVNAMMGAVEEERPTQGFFGSSSAASFMRQIKTAVDKRVSSPNQDISESVLGVSPSNLLPAQKERQSTVCNYVLPPRKMADSLMEVYWSYVFPLYPLVDSIHLRGEYGRIWTGEPLQSDENMLMCMLNVIFALSCQLADFIAPAEREASGAAFFSRAKDLLHFNLWDSGSAALIQCLLLMAQYLQSTDSAHQCWIVTGLAIRNAQSMGLHLPQTIARLQNPQEQQLARKIWHGCVLMDRVISMTFGRPAMISKGSCGSVPLPATVDEEYIASASGAEAIQPADRPSMMAFYAKSLELYEILNDVLLSLYKPIPEESPEDIYDFYFNREPSEGELTIFELDRALTKWTRSLPAHLRGDPSPVADNIIFYRQCVVLRARFLHVRMLLFRPILSKYCTAREIASDPLISLHDSFPQRVALQCSVICVKVAQEVIGLIHSNIPADGTSGPLPAWWYNILYVYTAATVLIAAYLCPAILDEVTEASITTSWDTALEILRKYQSYSTSARRCVAALEILYERVVSEAPPVHIQGPDVAPAAGAGVGAPLGAIGDVSLGEGMNASFLDAFELPDFQDMSWLNSVPSHLY</sequence>
<dbReference type="SMART" id="SM00066">
    <property type="entry name" value="GAL4"/>
    <property type="match status" value="1"/>
</dbReference>
<evidence type="ECO:0000256" key="2">
    <source>
        <dbReference type="ARBA" id="ARBA00023015"/>
    </source>
</evidence>
<dbReference type="InterPro" id="IPR001138">
    <property type="entry name" value="Zn2Cys6_DnaBD"/>
</dbReference>
<feature type="region of interest" description="Disordered" evidence="6">
    <location>
        <begin position="101"/>
        <end position="131"/>
    </location>
</feature>
<gene>
    <name evidence="8" type="ORF">ASPCAL05982</name>
</gene>
<keyword evidence="3" id="KW-0238">DNA-binding</keyword>
<dbReference type="GO" id="GO:0000978">
    <property type="term" value="F:RNA polymerase II cis-regulatory region sequence-specific DNA binding"/>
    <property type="evidence" value="ECO:0007669"/>
    <property type="project" value="TreeGrafter"/>
</dbReference>
<dbReference type="CDD" id="cd12148">
    <property type="entry name" value="fungal_TF_MHR"/>
    <property type="match status" value="1"/>
</dbReference>
<dbReference type="PANTHER" id="PTHR47424:SF4">
    <property type="entry name" value="ZN(II)2CYS6 TRANSCRIPTION FACTOR (EUROFUNG)"/>
    <property type="match status" value="1"/>
</dbReference>
<feature type="compositionally biased region" description="Low complexity" evidence="6">
    <location>
        <begin position="104"/>
        <end position="115"/>
    </location>
</feature>
<dbReference type="AlphaFoldDB" id="A0A0U5C820"/>
<evidence type="ECO:0000313" key="9">
    <source>
        <dbReference type="Proteomes" id="UP000054771"/>
    </source>
</evidence>
<dbReference type="GO" id="GO:0000435">
    <property type="term" value="P:positive regulation of transcription from RNA polymerase II promoter by galactose"/>
    <property type="evidence" value="ECO:0007669"/>
    <property type="project" value="TreeGrafter"/>
</dbReference>
<dbReference type="InterPro" id="IPR007219">
    <property type="entry name" value="XnlR_reg_dom"/>
</dbReference>
<dbReference type="OMA" id="ERPTQGF"/>
<dbReference type="SMART" id="SM00906">
    <property type="entry name" value="Fungal_trans"/>
    <property type="match status" value="1"/>
</dbReference>
<dbReference type="Pfam" id="PF04082">
    <property type="entry name" value="Fungal_trans"/>
    <property type="match status" value="1"/>
</dbReference>
<dbReference type="InterPro" id="IPR036864">
    <property type="entry name" value="Zn2-C6_fun-type_DNA-bd_sf"/>
</dbReference>
<evidence type="ECO:0000313" key="8">
    <source>
        <dbReference type="EMBL" id="CEL04858.1"/>
    </source>
</evidence>
<evidence type="ECO:0000256" key="6">
    <source>
        <dbReference type="SAM" id="MobiDB-lite"/>
    </source>
</evidence>
<dbReference type="GO" id="GO:0006351">
    <property type="term" value="P:DNA-templated transcription"/>
    <property type="evidence" value="ECO:0007669"/>
    <property type="project" value="InterPro"/>
</dbReference>
<dbReference type="GO" id="GO:0000981">
    <property type="term" value="F:DNA-binding transcription factor activity, RNA polymerase II-specific"/>
    <property type="evidence" value="ECO:0007669"/>
    <property type="project" value="InterPro"/>
</dbReference>
<keyword evidence="9" id="KW-1185">Reference proteome</keyword>
<dbReference type="Pfam" id="PF00172">
    <property type="entry name" value="Zn_clus"/>
    <property type="match status" value="1"/>
</dbReference>
<evidence type="ECO:0000256" key="4">
    <source>
        <dbReference type="ARBA" id="ARBA00023163"/>
    </source>
</evidence>
<protein>
    <submittedName>
        <fullName evidence="8">Putative C6 transcription factor</fullName>
    </submittedName>
</protein>
<dbReference type="Proteomes" id="UP000054771">
    <property type="component" value="Unassembled WGS sequence"/>
</dbReference>
<reference evidence="9" key="1">
    <citation type="journal article" date="2016" name="Genome Announc.">
        <title>Draft genome sequences of fungus Aspergillus calidoustus.</title>
        <authorList>
            <person name="Horn F."/>
            <person name="Linde J."/>
            <person name="Mattern D.J."/>
            <person name="Walther G."/>
            <person name="Guthke R."/>
            <person name="Scherlach K."/>
            <person name="Martin K."/>
            <person name="Brakhage A.A."/>
            <person name="Petzke L."/>
            <person name="Valiante V."/>
        </authorList>
    </citation>
    <scope>NUCLEOTIDE SEQUENCE [LARGE SCALE GENOMIC DNA]</scope>
    <source>
        <strain evidence="9">SF006504</strain>
    </source>
</reference>
<organism evidence="8 9">
    <name type="scientific">Aspergillus calidoustus</name>
    <dbReference type="NCBI Taxonomy" id="454130"/>
    <lineage>
        <taxon>Eukaryota</taxon>
        <taxon>Fungi</taxon>
        <taxon>Dikarya</taxon>
        <taxon>Ascomycota</taxon>
        <taxon>Pezizomycotina</taxon>
        <taxon>Eurotiomycetes</taxon>
        <taxon>Eurotiomycetidae</taxon>
        <taxon>Eurotiales</taxon>
        <taxon>Aspergillaceae</taxon>
        <taxon>Aspergillus</taxon>
        <taxon>Aspergillus subgen. Nidulantes</taxon>
    </lineage>
</organism>
<dbReference type="OrthoDB" id="424974at2759"/>
<proteinExistence type="predicted"/>
<dbReference type="Gene3D" id="4.10.240.10">
    <property type="entry name" value="Zn(2)-C6 fungal-type DNA-binding domain"/>
    <property type="match status" value="1"/>
</dbReference>
<feature type="domain" description="Zn(2)-C6 fungal-type" evidence="7">
    <location>
        <begin position="28"/>
        <end position="61"/>
    </location>
</feature>
<feature type="region of interest" description="Disordered" evidence="6">
    <location>
        <begin position="1"/>
        <end position="24"/>
    </location>
</feature>
<feature type="compositionally biased region" description="Polar residues" evidence="6">
    <location>
        <begin position="121"/>
        <end position="131"/>
    </location>
</feature>
<dbReference type="STRING" id="454130.A0A0U5C820"/>
<feature type="region of interest" description="Disordered" evidence="6">
    <location>
        <begin position="170"/>
        <end position="194"/>
    </location>
</feature>
<dbReference type="GO" id="GO:0008270">
    <property type="term" value="F:zinc ion binding"/>
    <property type="evidence" value="ECO:0007669"/>
    <property type="project" value="InterPro"/>
</dbReference>
<evidence type="ECO:0000256" key="3">
    <source>
        <dbReference type="ARBA" id="ARBA00023125"/>
    </source>
</evidence>
<feature type="compositionally biased region" description="Polar residues" evidence="6">
    <location>
        <begin position="170"/>
        <end position="190"/>
    </location>
</feature>
<evidence type="ECO:0000256" key="5">
    <source>
        <dbReference type="ARBA" id="ARBA00023242"/>
    </source>
</evidence>
<dbReference type="CDD" id="cd00067">
    <property type="entry name" value="GAL4"/>
    <property type="match status" value="1"/>
</dbReference>
<dbReference type="SUPFAM" id="SSF57701">
    <property type="entry name" value="Zn2/Cys6 DNA-binding domain"/>
    <property type="match status" value="1"/>
</dbReference>
<keyword evidence="4" id="KW-0804">Transcription</keyword>
<keyword evidence="1" id="KW-0479">Metal-binding</keyword>
<dbReference type="PROSITE" id="PS50048">
    <property type="entry name" value="ZN2_CY6_FUNGAL_2"/>
    <property type="match status" value="1"/>
</dbReference>
<name>A0A0U5C820_ASPCI</name>
<keyword evidence="5" id="KW-0539">Nucleus</keyword>
<dbReference type="EMBL" id="CDMC01000004">
    <property type="protein sequence ID" value="CEL04858.1"/>
    <property type="molecule type" value="Genomic_DNA"/>
</dbReference>
<dbReference type="InterPro" id="IPR051127">
    <property type="entry name" value="Fungal_SecMet_Regulators"/>
</dbReference>
<dbReference type="GO" id="GO:0005634">
    <property type="term" value="C:nucleus"/>
    <property type="evidence" value="ECO:0007669"/>
    <property type="project" value="TreeGrafter"/>
</dbReference>
<keyword evidence="2" id="KW-0805">Transcription regulation</keyword>